<gene>
    <name evidence="3" type="ORF">PACLA_8A045900</name>
</gene>
<accession>A0A6S7KCS4</accession>
<evidence type="ECO:0000256" key="1">
    <source>
        <dbReference type="SAM" id="MobiDB-lite"/>
    </source>
</evidence>
<dbReference type="Proteomes" id="UP001152795">
    <property type="component" value="Unassembled WGS sequence"/>
</dbReference>
<dbReference type="PANTHER" id="PTHR35538">
    <property type="entry name" value="LIG_CHAN-GLU_BD DOMAIN-CONTAINING PROTEIN"/>
    <property type="match status" value="1"/>
</dbReference>
<dbReference type="SUPFAM" id="SSF47473">
    <property type="entry name" value="EF-hand"/>
    <property type="match status" value="1"/>
</dbReference>
<sequence length="90" mass="10790">MAEERRKKLAMLDSKRKRRNTEQTAITENLDELGNFLEKYCIIKKPDLTIYKNIFEKFDEDRDGFLWPEEVLEALENVNAKLLNDAHLRY</sequence>
<feature type="region of interest" description="Disordered" evidence="1">
    <location>
        <begin position="1"/>
        <end position="21"/>
    </location>
</feature>
<organism evidence="3 4">
    <name type="scientific">Paramuricea clavata</name>
    <name type="common">Red gorgonian</name>
    <name type="synonym">Violescent sea-whip</name>
    <dbReference type="NCBI Taxonomy" id="317549"/>
    <lineage>
        <taxon>Eukaryota</taxon>
        <taxon>Metazoa</taxon>
        <taxon>Cnidaria</taxon>
        <taxon>Anthozoa</taxon>
        <taxon>Octocorallia</taxon>
        <taxon>Malacalcyonacea</taxon>
        <taxon>Plexauridae</taxon>
        <taxon>Paramuricea</taxon>
    </lineage>
</organism>
<dbReference type="InterPro" id="IPR002048">
    <property type="entry name" value="EF_hand_dom"/>
</dbReference>
<dbReference type="PANTHER" id="PTHR35538:SF3">
    <property type="entry name" value="C-TYPE LECTIN DOMAIN-CONTAINING PROTEIN"/>
    <property type="match status" value="1"/>
</dbReference>
<dbReference type="GO" id="GO:0005509">
    <property type="term" value="F:calcium ion binding"/>
    <property type="evidence" value="ECO:0007669"/>
    <property type="project" value="InterPro"/>
</dbReference>
<dbReference type="EMBL" id="CACRXK020032646">
    <property type="protein sequence ID" value="CAB4043566.1"/>
    <property type="molecule type" value="Genomic_DNA"/>
</dbReference>
<dbReference type="PROSITE" id="PS50222">
    <property type="entry name" value="EF_HAND_2"/>
    <property type="match status" value="1"/>
</dbReference>
<dbReference type="OrthoDB" id="2121618at2759"/>
<evidence type="ECO:0000313" key="3">
    <source>
        <dbReference type="EMBL" id="CAB4043566.1"/>
    </source>
</evidence>
<keyword evidence="4" id="KW-1185">Reference proteome</keyword>
<dbReference type="InterPro" id="IPR011992">
    <property type="entry name" value="EF-hand-dom_pair"/>
</dbReference>
<proteinExistence type="predicted"/>
<name>A0A6S7KCS4_PARCT</name>
<feature type="domain" description="EF-hand" evidence="2">
    <location>
        <begin position="46"/>
        <end position="81"/>
    </location>
</feature>
<evidence type="ECO:0000259" key="2">
    <source>
        <dbReference type="PROSITE" id="PS50222"/>
    </source>
</evidence>
<comment type="caution">
    <text evidence="3">The sequence shown here is derived from an EMBL/GenBank/DDBJ whole genome shotgun (WGS) entry which is preliminary data.</text>
</comment>
<dbReference type="AlphaFoldDB" id="A0A6S7KCS4"/>
<evidence type="ECO:0000313" key="4">
    <source>
        <dbReference type="Proteomes" id="UP001152795"/>
    </source>
</evidence>
<protein>
    <submittedName>
        <fullName evidence="3">Contactin-associated like 5-3</fullName>
    </submittedName>
</protein>
<dbReference type="Gene3D" id="1.10.238.10">
    <property type="entry name" value="EF-hand"/>
    <property type="match status" value="1"/>
</dbReference>
<feature type="non-terminal residue" evidence="3">
    <location>
        <position position="90"/>
    </location>
</feature>
<reference evidence="3" key="1">
    <citation type="submission" date="2020-04" db="EMBL/GenBank/DDBJ databases">
        <authorList>
            <person name="Alioto T."/>
            <person name="Alioto T."/>
            <person name="Gomez Garrido J."/>
        </authorList>
    </citation>
    <scope>NUCLEOTIDE SEQUENCE</scope>
    <source>
        <strain evidence="3">A484AB</strain>
    </source>
</reference>